<dbReference type="AlphaFoldDB" id="A0A4Q4SKQ1"/>
<reference evidence="2" key="1">
    <citation type="journal article" date="2019" name="bioRxiv">
        <title>Genomics, evolutionary history and diagnostics of the Alternaria alternata species group including apple and Asian pear pathotypes.</title>
        <authorList>
            <person name="Armitage A.D."/>
            <person name="Cockerton H.M."/>
            <person name="Sreenivasaprasad S."/>
            <person name="Woodhall J.W."/>
            <person name="Lane C.R."/>
            <person name="Harrison R.J."/>
            <person name="Clarkson J.P."/>
        </authorList>
    </citation>
    <scope>NUCLEOTIDE SEQUENCE [LARGE SCALE GENOMIC DNA]</scope>
    <source>
        <strain evidence="2">RGR 97.0016</strain>
    </source>
</reference>
<dbReference type="EMBL" id="PEJP01000009">
    <property type="protein sequence ID" value="RYO70689.1"/>
    <property type="molecule type" value="Genomic_DNA"/>
</dbReference>
<evidence type="ECO:0000313" key="2">
    <source>
        <dbReference type="Proteomes" id="UP000293823"/>
    </source>
</evidence>
<evidence type="ECO:0000313" key="1">
    <source>
        <dbReference type="EMBL" id="RYO70689.1"/>
    </source>
</evidence>
<protein>
    <submittedName>
        <fullName evidence="1">Uncharacterized protein</fullName>
    </submittedName>
</protein>
<gene>
    <name evidence="1" type="ORF">AA0113_g2792</name>
</gene>
<proteinExistence type="predicted"/>
<name>A0A4Q4SKQ1_9PLEO</name>
<sequence>MVEFIGAAAAIPQLVKYGFSAANAVPDFARRVRKAPITQDRWIDQATLLTNASLEACRQLNTNVIPSPIMDRLTEDLNSVQSVLHKTTIHTNDGRIAKMWKHIRVVRKETELNKEMLAIS</sequence>
<accession>A0A4Q4SKQ1</accession>
<dbReference type="Proteomes" id="UP000293823">
    <property type="component" value="Unassembled WGS sequence"/>
</dbReference>
<organism evidence="1 2">
    <name type="scientific">Alternaria arborescens</name>
    <dbReference type="NCBI Taxonomy" id="156630"/>
    <lineage>
        <taxon>Eukaryota</taxon>
        <taxon>Fungi</taxon>
        <taxon>Dikarya</taxon>
        <taxon>Ascomycota</taxon>
        <taxon>Pezizomycotina</taxon>
        <taxon>Dothideomycetes</taxon>
        <taxon>Pleosporomycetidae</taxon>
        <taxon>Pleosporales</taxon>
        <taxon>Pleosporineae</taxon>
        <taxon>Pleosporaceae</taxon>
        <taxon>Alternaria</taxon>
        <taxon>Alternaria sect. Alternaria</taxon>
    </lineage>
</organism>
<keyword evidence="2" id="KW-1185">Reference proteome</keyword>
<dbReference type="OrthoDB" id="20872at2759"/>
<comment type="caution">
    <text evidence="1">The sequence shown here is derived from an EMBL/GenBank/DDBJ whole genome shotgun (WGS) entry which is preliminary data.</text>
</comment>